<dbReference type="PANTHER" id="PTHR47829:SF1">
    <property type="entry name" value="HAD FAMILY PHOSPHATASE"/>
    <property type="match status" value="1"/>
</dbReference>
<organism evidence="2 3">
    <name type="scientific">Pleurodeles waltl</name>
    <name type="common">Iberian ribbed newt</name>
    <dbReference type="NCBI Taxonomy" id="8319"/>
    <lineage>
        <taxon>Eukaryota</taxon>
        <taxon>Metazoa</taxon>
        <taxon>Chordata</taxon>
        <taxon>Craniata</taxon>
        <taxon>Vertebrata</taxon>
        <taxon>Euteleostomi</taxon>
        <taxon>Amphibia</taxon>
        <taxon>Batrachia</taxon>
        <taxon>Caudata</taxon>
        <taxon>Salamandroidea</taxon>
        <taxon>Salamandridae</taxon>
        <taxon>Pleurodelinae</taxon>
        <taxon>Pleurodeles</taxon>
    </lineage>
</organism>
<sequence>MEHVQGRIFRHNIITEVSPEERCALNVAVTETLAWLHSLDLNELALPGHDSREGYCKREILAWKELHEESCHMDIPSMNELSSWLLNNLPTTDEEPKLLHGDFRIPNVIFHPTEVGITSSK</sequence>
<evidence type="ECO:0000259" key="1">
    <source>
        <dbReference type="Pfam" id="PF01636"/>
    </source>
</evidence>
<comment type="caution">
    <text evidence="2">The sequence shown here is derived from an EMBL/GenBank/DDBJ whole genome shotgun (WGS) entry which is preliminary data.</text>
</comment>
<dbReference type="InterPro" id="IPR011009">
    <property type="entry name" value="Kinase-like_dom_sf"/>
</dbReference>
<dbReference type="InterPro" id="IPR052898">
    <property type="entry name" value="ACAD10-like"/>
</dbReference>
<dbReference type="SUPFAM" id="SSF56112">
    <property type="entry name" value="Protein kinase-like (PK-like)"/>
    <property type="match status" value="1"/>
</dbReference>
<proteinExistence type="predicted"/>
<gene>
    <name evidence="2" type="ORF">NDU88_006666</name>
</gene>
<feature type="domain" description="Aminoglycoside phosphotransferase" evidence="1">
    <location>
        <begin position="1"/>
        <end position="116"/>
    </location>
</feature>
<evidence type="ECO:0000313" key="2">
    <source>
        <dbReference type="EMBL" id="KAJ1101600.1"/>
    </source>
</evidence>
<dbReference type="InterPro" id="IPR002575">
    <property type="entry name" value="Aminoglycoside_PTrfase"/>
</dbReference>
<reference evidence="2" key="1">
    <citation type="journal article" date="2022" name="bioRxiv">
        <title>Sequencing and chromosome-scale assembly of the giantPleurodeles waltlgenome.</title>
        <authorList>
            <person name="Brown T."/>
            <person name="Elewa A."/>
            <person name="Iarovenko S."/>
            <person name="Subramanian E."/>
            <person name="Araus A.J."/>
            <person name="Petzold A."/>
            <person name="Susuki M."/>
            <person name="Suzuki K.-i.T."/>
            <person name="Hayashi T."/>
            <person name="Toyoda A."/>
            <person name="Oliveira C."/>
            <person name="Osipova E."/>
            <person name="Leigh N.D."/>
            <person name="Simon A."/>
            <person name="Yun M.H."/>
        </authorList>
    </citation>
    <scope>NUCLEOTIDE SEQUENCE</scope>
    <source>
        <strain evidence="2">20211129_DDA</strain>
        <tissue evidence="2">Liver</tissue>
    </source>
</reference>
<dbReference type="Pfam" id="PF01636">
    <property type="entry name" value="APH"/>
    <property type="match status" value="1"/>
</dbReference>
<protein>
    <recommendedName>
        <fullName evidence="1">Aminoglycoside phosphotransferase domain-containing protein</fullName>
    </recommendedName>
</protein>
<accession>A0AAV7MMZ8</accession>
<dbReference type="EMBL" id="JANPWB010000014">
    <property type="protein sequence ID" value="KAJ1101600.1"/>
    <property type="molecule type" value="Genomic_DNA"/>
</dbReference>
<keyword evidence="3" id="KW-1185">Reference proteome</keyword>
<dbReference type="PANTHER" id="PTHR47829">
    <property type="entry name" value="HYDROLASE, PUTATIVE (AFU_ORTHOLOGUE AFUA_1G12880)-RELATED"/>
    <property type="match status" value="1"/>
</dbReference>
<evidence type="ECO:0000313" key="3">
    <source>
        <dbReference type="Proteomes" id="UP001066276"/>
    </source>
</evidence>
<dbReference type="AlphaFoldDB" id="A0AAV7MMZ8"/>
<dbReference type="Gene3D" id="3.90.1200.10">
    <property type="match status" value="1"/>
</dbReference>
<dbReference type="Proteomes" id="UP001066276">
    <property type="component" value="Chromosome 10"/>
</dbReference>
<name>A0AAV7MMZ8_PLEWA</name>